<dbReference type="OrthoDB" id="205623at2759"/>
<dbReference type="AlphaFoldDB" id="A0A9J6GSL8"/>
<evidence type="ECO:0000313" key="2">
    <source>
        <dbReference type="Proteomes" id="UP000821853"/>
    </source>
</evidence>
<dbReference type="SUPFAM" id="SSF52540">
    <property type="entry name" value="P-loop containing nucleoside triphosphate hydrolases"/>
    <property type="match status" value="1"/>
</dbReference>
<proteinExistence type="predicted"/>
<accession>A0A9J6GSL8</accession>
<dbReference type="Proteomes" id="UP000821853">
    <property type="component" value="Unassembled WGS sequence"/>
</dbReference>
<comment type="caution">
    <text evidence="1">The sequence shown here is derived from an EMBL/GenBank/DDBJ whole genome shotgun (WGS) entry which is preliminary data.</text>
</comment>
<evidence type="ECO:0000313" key="1">
    <source>
        <dbReference type="EMBL" id="KAH9377736.1"/>
    </source>
</evidence>
<keyword evidence="2" id="KW-1185">Reference proteome</keyword>
<organism evidence="1 2">
    <name type="scientific">Haemaphysalis longicornis</name>
    <name type="common">Bush tick</name>
    <dbReference type="NCBI Taxonomy" id="44386"/>
    <lineage>
        <taxon>Eukaryota</taxon>
        <taxon>Metazoa</taxon>
        <taxon>Ecdysozoa</taxon>
        <taxon>Arthropoda</taxon>
        <taxon>Chelicerata</taxon>
        <taxon>Arachnida</taxon>
        <taxon>Acari</taxon>
        <taxon>Parasitiformes</taxon>
        <taxon>Ixodida</taxon>
        <taxon>Ixodoidea</taxon>
        <taxon>Ixodidae</taxon>
        <taxon>Haemaphysalinae</taxon>
        <taxon>Haemaphysalis</taxon>
    </lineage>
</organism>
<sequence>MTAARPKPYYQVVDGVPRCPLIAPELLREGFDFVPEKGDLLQVSYPKSGTHWVQYITQLILRKRRTSGESRRLQEKRRISRVSAWAQKLQTQQRLTHISHAYTTT</sequence>
<dbReference type="VEuPathDB" id="VectorBase:HLOH_061939"/>
<name>A0A9J6GSL8_HAELO</name>
<evidence type="ECO:0008006" key="3">
    <source>
        <dbReference type="Google" id="ProtNLM"/>
    </source>
</evidence>
<protein>
    <recommendedName>
        <fullName evidence="3">Sulfotransferase</fullName>
    </recommendedName>
</protein>
<dbReference type="InterPro" id="IPR027417">
    <property type="entry name" value="P-loop_NTPase"/>
</dbReference>
<dbReference type="EMBL" id="JABSTR010000008">
    <property type="protein sequence ID" value="KAH9377736.1"/>
    <property type="molecule type" value="Genomic_DNA"/>
</dbReference>
<gene>
    <name evidence="1" type="ORF">HPB48_004860</name>
</gene>
<dbReference type="Gene3D" id="3.40.50.300">
    <property type="entry name" value="P-loop containing nucleotide triphosphate hydrolases"/>
    <property type="match status" value="1"/>
</dbReference>
<reference evidence="1 2" key="1">
    <citation type="journal article" date="2020" name="Cell">
        <title>Large-Scale Comparative Analyses of Tick Genomes Elucidate Their Genetic Diversity and Vector Capacities.</title>
        <authorList>
            <consortium name="Tick Genome and Microbiome Consortium (TIGMIC)"/>
            <person name="Jia N."/>
            <person name="Wang J."/>
            <person name="Shi W."/>
            <person name="Du L."/>
            <person name="Sun Y."/>
            <person name="Zhan W."/>
            <person name="Jiang J.F."/>
            <person name="Wang Q."/>
            <person name="Zhang B."/>
            <person name="Ji P."/>
            <person name="Bell-Sakyi L."/>
            <person name="Cui X.M."/>
            <person name="Yuan T.T."/>
            <person name="Jiang B.G."/>
            <person name="Yang W.F."/>
            <person name="Lam T.T."/>
            <person name="Chang Q.C."/>
            <person name="Ding S.J."/>
            <person name="Wang X.J."/>
            <person name="Zhu J.G."/>
            <person name="Ruan X.D."/>
            <person name="Zhao L."/>
            <person name="Wei J.T."/>
            <person name="Ye R.Z."/>
            <person name="Que T.C."/>
            <person name="Du C.H."/>
            <person name="Zhou Y.H."/>
            <person name="Cheng J.X."/>
            <person name="Dai P.F."/>
            <person name="Guo W.B."/>
            <person name="Han X.H."/>
            <person name="Huang E.J."/>
            <person name="Li L.F."/>
            <person name="Wei W."/>
            <person name="Gao Y.C."/>
            <person name="Liu J.Z."/>
            <person name="Shao H.Z."/>
            <person name="Wang X."/>
            <person name="Wang C.C."/>
            <person name="Yang T.C."/>
            <person name="Huo Q.B."/>
            <person name="Li W."/>
            <person name="Chen H.Y."/>
            <person name="Chen S.E."/>
            <person name="Zhou L.G."/>
            <person name="Ni X.B."/>
            <person name="Tian J.H."/>
            <person name="Sheng Y."/>
            <person name="Liu T."/>
            <person name="Pan Y.S."/>
            <person name="Xia L.Y."/>
            <person name="Li J."/>
            <person name="Zhao F."/>
            <person name="Cao W.C."/>
        </authorList>
    </citation>
    <scope>NUCLEOTIDE SEQUENCE [LARGE SCALE GENOMIC DNA]</scope>
    <source>
        <strain evidence="1">HaeL-2018</strain>
    </source>
</reference>